<comment type="caution">
    <text evidence="1">The sequence shown here is derived from an EMBL/GenBank/DDBJ whole genome shotgun (WGS) entry which is preliminary data.</text>
</comment>
<gene>
    <name evidence="1" type="ORF">LYSIN_01481</name>
</gene>
<keyword evidence="2" id="KW-1185">Reference proteome</keyword>
<name>A0A2S5D127_LYSSH</name>
<sequence>MLEKFPYNTLYFFQTKDNYFLDPSNPIIHQDGQMIYSVYTEKQKTQQVNMTASVTINNQKIDGVNITPTVFVNDVLFHCQSHCISIKWRKQQRILSQLNGLVLKKRTI</sequence>
<organism evidence="1 2">
    <name type="scientific">Lysinibacillus sphaericus</name>
    <name type="common">Bacillus sphaericus</name>
    <dbReference type="NCBI Taxonomy" id="1421"/>
    <lineage>
        <taxon>Bacteria</taxon>
        <taxon>Bacillati</taxon>
        <taxon>Bacillota</taxon>
        <taxon>Bacilli</taxon>
        <taxon>Bacillales</taxon>
        <taxon>Bacillaceae</taxon>
        <taxon>Lysinibacillus</taxon>
    </lineage>
</organism>
<evidence type="ECO:0000313" key="2">
    <source>
        <dbReference type="Proteomes" id="UP000237319"/>
    </source>
</evidence>
<evidence type="ECO:0000313" key="1">
    <source>
        <dbReference type="EMBL" id="POZ56698.1"/>
    </source>
</evidence>
<dbReference type="EMBL" id="PGLV01000001">
    <property type="protein sequence ID" value="POZ56698.1"/>
    <property type="molecule type" value="Genomic_DNA"/>
</dbReference>
<dbReference type="RefSeq" id="WP_103976735.1">
    <property type="nucleotide sequence ID" value="NZ_PGLV01000001.1"/>
</dbReference>
<accession>A0A2S5D127</accession>
<dbReference type="Proteomes" id="UP000237319">
    <property type="component" value="Unassembled WGS sequence"/>
</dbReference>
<reference evidence="1 2" key="1">
    <citation type="submission" date="2017-11" db="EMBL/GenBank/DDBJ databases">
        <title>Genome sequence of Lysinibacillus sphaericus, a lignin-degrading bacteria isolated from municipal solid waste soil.</title>
        <authorList>
            <person name="Persinoti G.F."/>
            <person name="Paixao D.A."/>
            <person name="Bugg T.D."/>
            <person name="Squina F.M."/>
        </authorList>
    </citation>
    <scope>NUCLEOTIDE SEQUENCE [LARGE SCALE GENOMIC DNA]</scope>
    <source>
        <strain evidence="1 2">A1</strain>
    </source>
</reference>
<dbReference type="AlphaFoldDB" id="A0A2S5D127"/>
<protein>
    <submittedName>
        <fullName evidence="1">Uncharacterized protein</fullName>
    </submittedName>
</protein>
<proteinExistence type="predicted"/>